<dbReference type="PANTHER" id="PTHR47784:SF9">
    <property type="entry name" value="ZN(II)2CYS6 TRANSCRIPTION FACTOR (EUROFUNG)"/>
    <property type="match status" value="1"/>
</dbReference>
<proteinExistence type="predicted"/>
<dbReference type="GO" id="GO:0001228">
    <property type="term" value="F:DNA-binding transcription activator activity, RNA polymerase II-specific"/>
    <property type="evidence" value="ECO:0007669"/>
    <property type="project" value="TreeGrafter"/>
</dbReference>
<protein>
    <recommendedName>
        <fullName evidence="3">C6 transcription factor</fullName>
    </recommendedName>
</protein>
<dbReference type="PANTHER" id="PTHR47784">
    <property type="entry name" value="STEROL UPTAKE CONTROL PROTEIN 2"/>
    <property type="match status" value="1"/>
</dbReference>
<dbReference type="AlphaFoldDB" id="A0AA38X439"/>
<organism evidence="1 2">
    <name type="scientific">Cladophialophora chaetospira</name>
    <dbReference type="NCBI Taxonomy" id="386627"/>
    <lineage>
        <taxon>Eukaryota</taxon>
        <taxon>Fungi</taxon>
        <taxon>Dikarya</taxon>
        <taxon>Ascomycota</taxon>
        <taxon>Pezizomycotina</taxon>
        <taxon>Eurotiomycetes</taxon>
        <taxon>Chaetothyriomycetidae</taxon>
        <taxon>Chaetothyriales</taxon>
        <taxon>Herpotrichiellaceae</taxon>
        <taxon>Cladophialophora</taxon>
    </lineage>
</organism>
<sequence>MGSGMGQEISKGPAFRLALEKPYLMHAINGVAADHLCHLLPQAQHPVQHCQSQLASVYHWQRAFELVREELSTRVTRDNMDALMSSIMLIGVHQFMLAGTTPDPSKSFIYAPVHQREDGLNWLQINRGFTAMQAALGTSMRESVWFPVLVDSDIKEQSAKIMNPEAGDDTHALFIDFCEVTPASSPKNNAYYDALQCLLFLRMLKPSINNFNKLITFIGVIENEFLRLLIERERRALLILAHWLGLMSELKQWWHSSRCKSECLAITTFLMHDPDERVRMLLRYPARTVGIVLTHAEE</sequence>
<name>A0AA38X439_9EURO</name>
<reference evidence="1" key="1">
    <citation type="submission" date="2022-10" db="EMBL/GenBank/DDBJ databases">
        <title>Culturing micro-colonial fungi from biological soil crusts in the Mojave desert and describing Neophaeococcomyces mojavensis, and introducing the new genera and species Taxawa tesnikishii.</title>
        <authorList>
            <person name="Kurbessoian T."/>
            <person name="Stajich J.E."/>
        </authorList>
    </citation>
    <scope>NUCLEOTIDE SEQUENCE</scope>
    <source>
        <strain evidence="1">TK_41</strain>
    </source>
</reference>
<gene>
    <name evidence="1" type="ORF">H2200_009423</name>
</gene>
<evidence type="ECO:0000313" key="2">
    <source>
        <dbReference type="Proteomes" id="UP001172673"/>
    </source>
</evidence>
<evidence type="ECO:0008006" key="3">
    <source>
        <dbReference type="Google" id="ProtNLM"/>
    </source>
</evidence>
<evidence type="ECO:0000313" key="1">
    <source>
        <dbReference type="EMBL" id="KAJ9606462.1"/>
    </source>
</evidence>
<accession>A0AA38X439</accession>
<dbReference type="InterPro" id="IPR053157">
    <property type="entry name" value="Sterol_Uptake_Regulator"/>
</dbReference>
<dbReference type="EMBL" id="JAPDRK010000014">
    <property type="protein sequence ID" value="KAJ9606462.1"/>
    <property type="molecule type" value="Genomic_DNA"/>
</dbReference>
<dbReference type="Proteomes" id="UP001172673">
    <property type="component" value="Unassembled WGS sequence"/>
</dbReference>
<keyword evidence="2" id="KW-1185">Reference proteome</keyword>
<comment type="caution">
    <text evidence="1">The sequence shown here is derived from an EMBL/GenBank/DDBJ whole genome shotgun (WGS) entry which is preliminary data.</text>
</comment>